<dbReference type="Gene3D" id="1.25.40.20">
    <property type="entry name" value="Ankyrin repeat-containing domain"/>
    <property type="match status" value="1"/>
</dbReference>
<feature type="chain" id="PRO_5046723822" evidence="3">
    <location>
        <begin position="23"/>
        <end position="239"/>
    </location>
</feature>
<dbReference type="Proteomes" id="UP001324993">
    <property type="component" value="Chromosome"/>
</dbReference>
<keyword evidence="1" id="KW-0040">ANK repeat</keyword>
<evidence type="ECO:0000313" key="5">
    <source>
        <dbReference type="Proteomes" id="UP001324993"/>
    </source>
</evidence>
<evidence type="ECO:0000256" key="2">
    <source>
        <dbReference type="SAM" id="Phobius"/>
    </source>
</evidence>
<keyword evidence="3" id="KW-0732">Signal</keyword>
<dbReference type="PROSITE" id="PS50088">
    <property type="entry name" value="ANK_REPEAT"/>
    <property type="match status" value="1"/>
</dbReference>
<gene>
    <name evidence="4" type="ORF">SH580_04730</name>
</gene>
<dbReference type="Pfam" id="PF00023">
    <property type="entry name" value="Ank"/>
    <property type="match status" value="1"/>
</dbReference>
<dbReference type="RefSeq" id="WP_319833863.1">
    <property type="nucleotide sequence ID" value="NZ_CP138858.1"/>
</dbReference>
<dbReference type="InterPro" id="IPR002110">
    <property type="entry name" value="Ankyrin_rpt"/>
</dbReference>
<protein>
    <submittedName>
        <fullName evidence="4">Ankyrin repeat domain-containing protein</fullName>
    </submittedName>
</protein>
<feature type="signal peptide" evidence="3">
    <location>
        <begin position="1"/>
        <end position="22"/>
    </location>
</feature>
<evidence type="ECO:0000256" key="3">
    <source>
        <dbReference type="SAM" id="SignalP"/>
    </source>
</evidence>
<dbReference type="EMBL" id="CP138858">
    <property type="protein sequence ID" value="WPJ97011.1"/>
    <property type="molecule type" value="Genomic_DNA"/>
</dbReference>
<keyword evidence="2" id="KW-0812">Transmembrane</keyword>
<accession>A0ABZ0RPG0</accession>
<dbReference type="PROSITE" id="PS50297">
    <property type="entry name" value="ANK_REP_REGION"/>
    <property type="match status" value="1"/>
</dbReference>
<dbReference type="SUPFAM" id="SSF48403">
    <property type="entry name" value="Ankyrin repeat"/>
    <property type="match status" value="1"/>
</dbReference>
<evidence type="ECO:0000256" key="1">
    <source>
        <dbReference type="PROSITE-ProRule" id="PRU00023"/>
    </source>
</evidence>
<feature type="repeat" description="ANK" evidence="1">
    <location>
        <begin position="54"/>
        <end position="86"/>
    </location>
</feature>
<proteinExistence type="predicted"/>
<keyword evidence="5" id="KW-1185">Reference proteome</keyword>
<keyword evidence="2" id="KW-1133">Transmembrane helix</keyword>
<sequence length="239" mass="26690">MKRLHFLTIHLFFCFVASFAFGQTDSIFDSIKEGRLSEVVSFLSEGGDVNARSSSGTLLMQAARYQQVEIVNLLLSEGADVSLRGSSGFNVMEQLNSYINRSGVNRERMIKSLRRMGHSEDFIKKQSEQYVIAEFSGSDRDLERWTEIRDLIQNLKVDPTLSETSSKPPIAETSARAPVATVEAIEELPTVESEVKELTEIIPVEVSEETSEQSSNWWLWLVGLLVVVGGIGLVVRLKS</sequence>
<keyword evidence="2" id="KW-0472">Membrane</keyword>
<evidence type="ECO:0000313" key="4">
    <source>
        <dbReference type="EMBL" id="WPJ97011.1"/>
    </source>
</evidence>
<dbReference type="InterPro" id="IPR036770">
    <property type="entry name" value="Ankyrin_rpt-contain_sf"/>
</dbReference>
<reference evidence="4 5" key="1">
    <citation type="submission" date="2023-11" db="EMBL/GenBank/DDBJ databases">
        <title>Coraliomargarita sp. nov., isolated from marine algae.</title>
        <authorList>
            <person name="Lee J.K."/>
            <person name="Baek J.H."/>
            <person name="Kim J.M."/>
            <person name="Choi D.G."/>
            <person name="Jeon C.O."/>
        </authorList>
    </citation>
    <scope>NUCLEOTIDE SEQUENCE [LARGE SCALE GENOMIC DNA]</scope>
    <source>
        <strain evidence="4 5">J2-16</strain>
    </source>
</reference>
<name>A0ABZ0RPG0_9BACT</name>
<organism evidence="4 5">
    <name type="scientific">Coraliomargarita algicola</name>
    <dbReference type="NCBI Taxonomy" id="3092156"/>
    <lineage>
        <taxon>Bacteria</taxon>
        <taxon>Pseudomonadati</taxon>
        <taxon>Verrucomicrobiota</taxon>
        <taxon>Opitutia</taxon>
        <taxon>Puniceicoccales</taxon>
        <taxon>Coraliomargaritaceae</taxon>
        <taxon>Coraliomargarita</taxon>
    </lineage>
</organism>
<feature type="transmembrane region" description="Helical" evidence="2">
    <location>
        <begin position="217"/>
        <end position="237"/>
    </location>
</feature>